<protein>
    <submittedName>
        <fullName evidence="1">HECT-domain-containing protein</fullName>
    </submittedName>
</protein>
<comment type="caution">
    <text evidence="1">The sequence shown here is derived from an EMBL/GenBank/DDBJ whole genome shotgun (WGS) entry which is preliminary data.</text>
</comment>
<evidence type="ECO:0000313" key="1">
    <source>
        <dbReference type="EMBL" id="KAI0061554.1"/>
    </source>
</evidence>
<reference evidence="1" key="2">
    <citation type="journal article" date="2022" name="New Phytol.">
        <title>Evolutionary transition to the ectomycorrhizal habit in the genomes of a hyperdiverse lineage of mushroom-forming fungi.</title>
        <authorList>
            <person name="Looney B."/>
            <person name="Miyauchi S."/>
            <person name="Morin E."/>
            <person name="Drula E."/>
            <person name="Courty P.E."/>
            <person name="Kohler A."/>
            <person name="Kuo A."/>
            <person name="LaButti K."/>
            <person name="Pangilinan J."/>
            <person name="Lipzen A."/>
            <person name="Riley R."/>
            <person name="Andreopoulos W."/>
            <person name="He G."/>
            <person name="Johnson J."/>
            <person name="Nolan M."/>
            <person name="Tritt A."/>
            <person name="Barry K.W."/>
            <person name="Grigoriev I.V."/>
            <person name="Nagy L.G."/>
            <person name="Hibbett D."/>
            <person name="Henrissat B."/>
            <person name="Matheny P.B."/>
            <person name="Labbe J."/>
            <person name="Martin F.M."/>
        </authorList>
    </citation>
    <scope>NUCLEOTIDE SEQUENCE</scope>
    <source>
        <strain evidence="1">HHB10654</strain>
    </source>
</reference>
<keyword evidence="2" id="KW-1185">Reference proteome</keyword>
<evidence type="ECO:0000313" key="2">
    <source>
        <dbReference type="Proteomes" id="UP000814140"/>
    </source>
</evidence>
<proteinExistence type="predicted"/>
<dbReference type="Proteomes" id="UP000814140">
    <property type="component" value="Unassembled WGS sequence"/>
</dbReference>
<accession>A0ACB8SY83</accession>
<gene>
    <name evidence="1" type="ORF">BV25DRAFT_1992220</name>
</gene>
<dbReference type="EMBL" id="MU277212">
    <property type="protein sequence ID" value="KAI0061554.1"/>
    <property type="molecule type" value="Genomic_DNA"/>
</dbReference>
<reference evidence="1" key="1">
    <citation type="submission" date="2021-03" db="EMBL/GenBank/DDBJ databases">
        <authorList>
            <consortium name="DOE Joint Genome Institute"/>
            <person name="Ahrendt S."/>
            <person name="Looney B.P."/>
            <person name="Miyauchi S."/>
            <person name="Morin E."/>
            <person name="Drula E."/>
            <person name="Courty P.E."/>
            <person name="Chicoki N."/>
            <person name="Fauchery L."/>
            <person name="Kohler A."/>
            <person name="Kuo A."/>
            <person name="Labutti K."/>
            <person name="Pangilinan J."/>
            <person name="Lipzen A."/>
            <person name="Riley R."/>
            <person name="Andreopoulos W."/>
            <person name="He G."/>
            <person name="Johnson J."/>
            <person name="Barry K.W."/>
            <person name="Grigoriev I.V."/>
            <person name="Nagy L."/>
            <person name="Hibbett D."/>
            <person name="Henrissat B."/>
            <person name="Matheny P.B."/>
            <person name="Labbe J."/>
            <person name="Martin F."/>
        </authorList>
    </citation>
    <scope>NUCLEOTIDE SEQUENCE</scope>
    <source>
        <strain evidence="1">HHB10654</strain>
    </source>
</reference>
<organism evidence="1 2">
    <name type="scientific">Artomyces pyxidatus</name>
    <dbReference type="NCBI Taxonomy" id="48021"/>
    <lineage>
        <taxon>Eukaryota</taxon>
        <taxon>Fungi</taxon>
        <taxon>Dikarya</taxon>
        <taxon>Basidiomycota</taxon>
        <taxon>Agaricomycotina</taxon>
        <taxon>Agaricomycetes</taxon>
        <taxon>Russulales</taxon>
        <taxon>Auriscalpiaceae</taxon>
        <taxon>Artomyces</taxon>
    </lineage>
</organism>
<name>A0ACB8SY83_9AGAM</name>
<sequence>MIPLLGQEQRRNINLGGARSSQSHAAILDQARARRSEREDERRRRNSAVKIQAWWRGRRDHILFKQKLTRALEDDISGLTGLRALVVVGRNEALLAQWSTAIVNGGDTALFQHAVGPQRESWLVLIRQVALLLLQSVAEFPQSSHAMYHLQILDALLSTSTTTRVLGPQGVALTIELSRYLLNHDLYAHLAKALSGIPVDAKQTPALAYLAPLLTNPLQAFAPDWPEFYSVAYVQLVHHIFSLPLLPNRFPLTSLQKLSANLQLQSISVISSSIPDVLNGLSVESRVHVLANLYAFVPYVYTALSAPSLATVLDLFTAILNTIPPRSFQTFRSTATAPLDVRMADPDPDPDPDSDDEDADHLARVSIVTSFAPPPALPELDTKTLARLKPFPGVAHITKLLSITQRHSSTRPSLYSLILALCTVWSKEANSVLSFIVVSTGGGVVRELYRGFVRNSPLGRDESVAALTDPTTASAWPPLLFLADLYSQSLLTMGDDEFFSSISQAAASNAPRNPLTIDELIVFSRQLLNVAFTLYWREEEIGVERGTVPGMLLSWEGARAKVTRCLQAIHARDSRRPFTPPEHWLVDNILGTTSFVNAAIFDDMQMANAPGTRALSKRDLTYLSARLGVLHNIPFALAFNHRVEIFREFIAYDMETAGAGRRDMSNFHKRARATVRRGHVAEDGFDKLGDADLRMPIEIRFIDAFGEPEAGIDGGGVFKEFLTELCKEVFDTDRGLWLANKNNEIYPNPGAYATEPHSLNWYRFIGRILGKALYEGILVDVVFAGFFLARWLGKQSFLDDLRSLDPELYNGLLFLKHYPGDPEELSLNFTVADEEFGVAKTIDLIPNGSNVTVTRTNKLEYITRVSHYRLNRQIKRQSAAFFEGLSDIIDPKWLRMFNQQELQILLGGVDTPVNLEELRRYTQYGGLYNANHPTIVAFWNVVNTFDAEQRRALLRFVTSVGRPPLLGFKELYPHFSIRDAAGAPERLPTSSTCVNLLKLPRYESEKLLREKVLQAITSGAGFDLS</sequence>